<accession>A0A4R6SYK5</accession>
<evidence type="ECO:0000313" key="2">
    <source>
        <dbReference type="Proteomes" id="UP000295620"/>
    </source>
</evidence>
<dbReference type="OrthoDB" id="756335at2"/>
<comment type="caution">
    <text evidence="1">The sequence shown here is derived from an EMBL/GenBank/DDBJ whole genome shotgun (WGS) entry which is preliminary data.</text>
</comment>
<keyword evidence="2" id="KW-1185">Reference proteome</keyword>
<dbReference type="EMBL" id="SNYC01000003">
    <property type="protein sequence ID" value="TDQ11516.1"/>
    <property type="molecule type" value="Genomic_DNA"/>
</dbReference>
<evidence type="ECO:0000313" key="1">
    <source>
        <dbReference type="EMBL" id="TDQ11516.1"/>
    </source>
</evidence>
<dbReference type="AlphaFoldDB" id="A0A4R6SYK5"/>
<reference evidence="1 2" key="1">
    <citation type="submission" date="2019-03" db="EMBL/GenBank/DDBJ databases">
        <title>Genomic Encyclopedia of Archaeal and Bacterial Type Strains, Phase II (KMG-II): from individual species to whole genera.</title>
        <authorList>
            <person name="Goeker M."/>
        </authorList>
    </citation>
    <scope>NUCLEOTIDE SEQUENCE [LARGE SCALE GENOMIC DNA]</scope>
    <source>
        <strain evidence="1 2">DSM 19035</strain>
    </source>
</reference>
<protein>
    <submittedName>
        <fullName evidence="1">Uncharacterized protein</fullName>
    </submittedName>
</protein>
<sequence>MRNTIIIEANNVLLTDFDSKLLAPAFIESTEGGVRILFDDIDDLKNYQQSLLAGSDQTDETDQKNEIRSKLNALLNKALLDHQMVLDAIKSFAHALFSFIFKADAHRQDKIVIFNTMIEGIRETTNSWELEKSLQESTYELGVPVFNHKLTFYNYAHNQIDFNYEKIKNRLIKDLLVLSMEIQHP</sequence>
<dbReference type="Proteomes" id="UP000295620">
    <property type="component" value="Unassembled WGS sequence"/>
</dbReference>
<organism evidence="1 2">
    <name type="scientific">Pedobacter metabolipauper</name>
    <dbReference type="NCBI Taxonomy" id="425513"/>
    <lineage>
        <taxon>Bacteria</taxon>
        <taxon>Pseudomonadati</taxon>
        <taxon>Bacteroidota</taxon>
        <taxon>Sphingobacteriia</taxon>
        <taxon>Sphingobacteriales</taxon>
        <taxon>Sphingobacteriaceae</taxon>
        <taxon>Pedobacter</taxon>
    </lineage>
</organism>
<dbReference type="RefSeq" id="WP_133574586.1">
    <property type="nucleotide sequence ID" value="NZ_SNYC01000003.1"/>
</dbReference>
<proteinExistence type="predicted"/>
<name>A0A4R6SYK5_9SPHI</name>
<gene>
    <name evidence="1" type="ORF">ATK78_0639</name>
</gene>